<feature type="compositionally biased region" description="Low complexity" evidence="1">
    <location>
        <begin position="159"/>
        <end position="175"/>
    </location>
</feature>
<evidence type="ECO:0000256" key="1">
    <source>
        <dbReference type="SAM" id="MobiDB-lite"/>
    </source>
</evidence>
<name>A0ABQ2UE30_9PSEU</name>
<dbReference type="Gene3D" id="2.40.50.90">
    <property type="match status" value="1"/>
</dbReference>
<feature type="compositionally biased region" description="Pro residues" evidence="1">
    <location>
        <begin position="176"/>
        <end position="185"/>
    </location>
</feature>
<dbReference type="InterPro" id="IPR035437">
    <property type="entry name" value="SNase_OB-fold_sf"/>
</dbReference>
<gene>
    <name evidence="4" type="ORF">GCM10010178_16330</name>
</gene>
<feature type="region of interest" description="Disordered" evidence="1">
    <location>
        <begin position="149"/>
        <end position="191"/>
    </location>
</feature>
<dbReference type="SMART" id="SM00637">
    <property type="entry name" value="CBD_II"/>
    <property type="match status" value="1"/>
</dbReference>
<dbReference type="SUPFAM" id="SSF50199">
    <property type="entry name" value="Staphylococcal nuclease"/>
    <property type="match status" value="1"/>
</dbReference>
<evidence type="ECO:0000256" key="2">
    <source>
        <dbReference type="SAM" id="SignalP"/>
    </source>
</evidence>
<evidence type="ECO:0000313" key="4">
    <source>
        <dbReference type="EMBL" id="GGU24748.1"/>
    </source>
</evidence>
<dbReference type="Proteomes" id="UP000649573">
    <property type="component" value="Unassembled WGS sequence"/>
</dbReference>
<dbReference type="PROSITE" id="PS51257">
    <property type="entry name" value="PROKAR_LIPOPROTEIN"/>
    <property type="match status" value="1"/>
</dbReference>
<keyword evidence="5" id="KW-1185">Reference proteome</keyword>
<feature type="domain" description="CBM2" evidence="3">
    <location>
        <begin position="190"/>
        <end position="300"/>
    </location>
</feature>
<reference evidence="5" key="1">
    <citation type="journal article" date="2019" name="Int. J. Syst. Evol. Microbiol.">
        <title>The Global Catalogue of Microorganisms (GCM) 10K type strain sequencing project: providing services to taxonomists for standard genome sequencing and annotation.</title>
        <authorList>
            <consortium name="The Broad Institute Genomics Platform"/>
            <consortium name="The Broad Institute Genome Sequencing Center for Infectious Disease"/>
            <person name="Wu L."/>
            <person name="Ma J."/>
        </authorList>
    </citation>
    <scope>NUCLEOTIDE SEQUENCE [LARGE SCALE GENOMIC DNA]</scope>
    <source>
        <strain evidence="5">JCM 3296</strain>
    </source>
</reference>
<dbReference type="EMBL" id="BMRE01000003">
    <property type="protein sequence ID" value="GGU24748.1"/>
    <property type="molecule type" value="Genomic_DNA"/>
</dbReference>
<proteinExistence type="predicted"/>
<feature type="signal peptide" evidence="2">
    <location>
        <begin position="1"/>
        <end position="19"/>
    </location>
</feature>
<comment type="caution">
    <text evidence="4">The sequence shown here is derived from an EMBL/GenBank/DDBJ whole genome shotgun (WGS) entry which is preliminary data.</text>
</comment>
<organism evidence="4 5">
    <name type="scientific">Lentzea flava</name>
    <dbReference type="NCBI Taxonomy" id="103732"/>
    <lineage>
        <taxon>Bacteria</taxon>
        <taxon>Bacillati</taxon>
        <taxon>Actinomycetota</taxon>
        <taxon>Actinomycetes</taxon>
        <taxon>Pseudonocardiales</taxon>
        <taxon>Pseudonocardiaceae</taxon>
        <taxon>Lentzea</taxon>
    </lineage>
</organism>
<dbReference type="Pfam" id="PF00553">
    <property type="entry name" value="CBM_2"/>
    <property type="match status" value="1"/>
</dbReference>
<protein>
    <recommendedName>
        <fullName evidence="3">CBM2 domain-containing protein</fullName>
    </recommendedName>
</protein>
<dbReference type="Gene3D" id="2.60.40.290">
    <property type="match status" value="1"/>
</dbReference>
<dbReference type="PROSITE" id="PS51173">
    <property type="entry name" value="CBM2"/>
    <property type="match status" value="1"/>
</dbReference>
<accession>A0ABQ2UE30</accession>
<dbReference type="InterPro" id="IPR001919">
    <property type="entry name" value="CBD2"/>
</dbReference>
<evidence type="ECO:0000313" key="5">
    <source>
        <dbReference type="Proteomes" id="UP000649573"/>
    </source>
</evidence>
<feature type="chain" id="PRO_5045118625" description="CBM2 domain-containing protein" evidence="2">
    <location>
        <begin position="20"/>
        <end position="300"/>
    </location>
</feature>
<dbReference type="SUPFAM" id="SSF49384">
    <property type="entry name" value="Carbohydrate-binding domain"/>
    <property type="match status" value="1"/>
</dbReference>
<keyword evidence="2" id="KW-0732">Signal</keyword>
<evidence type="ECO:0000259" key="3">
    <source>
        <dbReference type="PROSITE" id="PS51173"/>
    </source>
</evidence>
<dbReference type="InterPro" id="IPR008965">
    <property type="entry name" value="CBM2/CBM3_carb-bd_dom_sf"/>
</dbReference>
<dbReference type="InterPro" id="IPR012291">
    <property type="entry name" value="CBM2_carb-bd_dom_sf"/>
</dbReference>
<sequence length="300" mass="31033">MARRQLLVTLVLLTGACTAEPAAPPPSTTSPMKPPTLINEVVPPQNVLTVVRDVIDGRTVELADGSRVRVSQLAPPAPCWAEASLMFARTTLLARSVRFTGLAPGEVTMELEDGTDYAVLAVTQGAMRPEGVDGGPLINAEAEASAAKRGLWGPPCNGSATSTAAPAPAPTTTTPQSPPPPPPAPTTTTSPAARAACAVSYKITGQWQGGFQAYVTVRNTGTAPVNGWTLRWNFTRGESVREMWNATARQSGATVNAVNADYNPKIEPGASVEIGYNGGAYGPHSAPTAFTLNGTQCSAG</sequence>